<dbReference type="Pfam" id="PF03465">
    <property type="entry name" value="eRF1_3"/>
    <property type="match status" value="1"/>
</dbReference>
<dbReference type="GO" id="GO:0070651">
    <property type="term" value="P:nonfunctional rRNA decay"/>
    <property type="evidence" value="ECO:0007669"/>
    <property type="project" value="TreeGrafter"/>
</dbReference>
<dbReference type="GO" id="GO:0005737">
    <property type="term" value="C:cytoplasm"/>
    <property type="evidence" value="ECO:0007669"/>
    <property type="project" value="UniProtKB-SubCell"/>
</dbReference>
<name>A0A2V3IWV6_9FLOR</name>
<dbReference type="InterPro" id="IPR042226">
    <property type="entry name" value="eFR1_2_sf"/>
</dbReference>
<dbReference type="Proteomes" id="UP000247409">
    <property type="component" value="Unassembled WGS sequence"/>
</dbReference>
<evidence type="ECO:0000256" key="5">
    <source>
        <dbReference type="ARBA" id="ARBA00022723"/>
    </source>
</evidence>
<dbReference type="InterPro" id="IPR058547">
    <property type="entry name" value="Pelota_N"/>
</dbReference>
<evidence type="ECO:0000259" key="7">
    <source>
        <dbReference type="SMART" id="SM01194"/>
    </source>
</evidence>
<dbReference type="PANTHER" id="PTHR10853">
    <property type="entry name" value="PELOTA"/>
    <property type="match status" value="1"/>
</dbReference>
<dbReference type="InterPro" id="IPR005140">
    <property type="entry name" value="eRF1_Pelota-like_N"/>
</dbReference>
<comment type="function">
    <text evidence="6">Component of the Pelota-HBS1L complex, a complex that recognizes stalled ribosomes and triggers the No-Go Decay (NGD) pathway. In the Pelota-HBS1L complex, pelo recognizes ribosomes stalled at the 3' end of an mRNA and engages stalled ribosomes by destabilizing mRNA in the mRNA channel.</text>
</comment>
<evidence type="ECO:0000256" key="1">
    <source>
        <dbReference type="ARBA" id="ARBA00001968"/>
    </source>
</evidence>
<dbReference type="STRING" id="448386.A0A2V3IWV6"/>
<dbReference type="GO" id="GO:0046872">
    <property type="term" value="F:metal ion binding"/>
    <property type="evidence" value="ECO:0007669"/>
    <property type="project" value="UniProtKB-KW"/>
</dbReference>
<evidence type="ECO:0000313" key="9">
    <source>
        <dbReference type="Proteomes" id="UP000247409"/>
    </source>
</evidence>
<proteinExistence type="inferred from homology"/>
<dbReference type="Gene3D" id="3.30.1330.30">
    <property type="match status" value="1"/>
</dbReference>
<dbReference type="SMART" id="SM01194">
    <property type="entry name" value="eRF1_1"/>
    <property type="match status" value="1"/>
</dbReference>
<reference evidence="8 9" key="1">
    <citation type="journal article" date="2018" name="Mol. Biol. Evol.">
        <title>Analysis of the draft genome of the red seaweed Gracilariopsis chorda provides insights into genome size evolution in Rhodophyta.</title>
        <authorList>
            <person name="Lee J."/>
            <person name="Yang E.C."/>
            <person name="Graf L."/>
            <person name="Yang J.H."/>
            <person name="Qiu H."/>
            <person name="Zel Zion U."/>
            <person name="Chan C.X."/>
            <person name="Stephens T.G."/>
            <person name="Weber A.P.M."/>
            <person name="Boo G.H."/>
            <person name="Boo S.M."/>
            <person name="Kim K.M."/>
            <person name="Shin Y."/>
            <person name="Jung M."/>
            <person name="Lee S.J."/>
            <person name="Yim H.S."/>
            <person name="Lee J.H."/>
            <person name="Bhattacharya D."/>
            <person name="Yoon H.S."/>
        </authorList>
    </citation>
    <scope>NUCLEOTIDE SEQUENCE [LARGE SCALE GENOMIC DNA]</scope>
    <source>
        <strain evidence="8 9">SKKU-2015</strain>
        <tissue evidence="8">Whole body</tissue>
    </source>
</reference>
<keyword evidence="9" id="KW-1185">Reference proteome</keyword>
<dbReference type="GO" id="GO:0070481">
    <property type="term" value="P:nuclear-transcribed mRNA catabolic process, non-stop decay"/>
    <property type="evidence" value="ECO:0007669"/>
    <property type="project" value="InterPro"/>
</dbReference>
<dbReference type="InterPro" id="IPR038069">
    <property type="entry name" value="Pelota/DOM34_N"/>
</dbReference>
<evidence type="ECO:0000256" key="2">
    <source>
        <dbReference type="ARBA" id="ARBA00004496"/>
    </source>
</evidence>
<dbReference type="FunFam" id="3.30.1330.30:FF:000008">
    <property type="entry name" value="Protein pelota homolog"/>
    <property type="match status" value="1"/>
</dbReference>
<gene>
    <name evidence="8" type="ORF">BWQ96_03671</name>
</gene>
<evidence type="ECO:0000313" key="8">
    <source>
        <dbReference type="EMBL" id="PXF46543.1"/>
    </source>
</evidence>
<dbReference type="InterPro" id="IPR005142">
    <property type="entry name" value="eRF1_3"/>
</dbReference>
<evidence type="ECO:0000256" key="4">
    <source>
        <dbReference type="ARBA" id="ARBA00022490"/>
    </source>
</evidence>
<evidence type="ECO:0000256" key="6">
    <source>
        <dbReference type="RuleBase" id="RU362019"/>
    </source>
</evidence>
<dbReference type="SUPFAM" id="SSF159065">
    <property type="entry name" value="Dom34/Pelota N-terminal domain-like"/>
    <property type="match status" value="1"/>
</dbReference>
<dbReference type="InterPro" id="IPR029064">
    <property type="entry name" value="Ribosomal_eL30-like_sf"/>
</dbReference>
<comment type="subcellular location">
    <subcellularLocation>
        <location evidence="2 6">Cytoplasm</location>
    </subcellularLocation>
</comment>
<dbReference type="OrthoDB" id="10249111at2759"/>
<dbReference type="GO" id="GO:0070966">
    <property type="term" value="P:nuclear-transcribed mRNA catabolic process, no-go decay"/>
    <property type="evidence" value="ECO:0007669"/>
    <property type="project" value="InterPro"/>
</dbReference>
<comment type="cofactor">
    <cofactor evidence="1 6">
        <name>a divalent metal cation</name>
        <dbReference type="ChEBI" id="CHEBI:60240"/>
    </cofactor>
</comment>
<evidence type="ECO:0000256" key="3">
    <source>
        <dbReference type="ARBA" id="ARBA00009504"/>
    </source>
</evidence>
<dbReference type="EMBL" id="NBIV01000036">
    <property type="protein sequence ID" value="PXF46543.1"/>
    <property type="molecule type" value="Genomic_DNA"/>
</dbReference>
<dbReference type="AlphaFoldDB" id="A0A2V3IWV6"/>
<keyword evidence="5 6" id="KW-0479">Metal-binding</keyword>
<sequence length="383" mass="42798">MRQYSRNIDPKTGAGSVKLEAADAEDMWHIFNLLCVGDHLRCSTYRKIQSETATGSVSAQRMKLTLTVSIISFDFDVSVSQIRVAGRVISESKHVSTGSHHTLELEPHFAFTLTKESWDAVHLQHLDTALDPHTDADLGAVIMEEGLAYVLLVSRSLTLTRARIQTAIPRKGKNALYNRDSAMKKFFDEVFRALLQSLELSRLKVLLIASPGFVKDEFFKHAQLQASRQDLREFMNNKSKIVLCHSSSGHKHAFQEVLSRPELQSRLANTKAVVEVRVLDDFIDMMRKDPDRAVYGPAHVKFAAEMGAIHQLLVTDKLFRSADVQLRKKYVALVESVEQNGATVVKFSSQHVTGERLDGMSGVAAILRFPLADLDEIDPSEGI</sequence>
<dbReference type="FunFam" id="2.30.30.870:FF:000001">
    <property type="entry name" value="Protein pelota homolog"/>
    <property type="match status" value="1"/>
</dbReference>
<dbReference type="InterPro" id="IPR005141">
    <property type="entry name" value="eRF1_2"/>
</dbReference>
<dbReference type="Pfam" id="PF03464">
    <property type="entry name" value="eRF1_2"/>
    <property type="match status" value="1"/>
</dbReference>
<dbReference type="PANTHER" id="PTHR10853:SF0">
    <property type="entry name" value="PROTEIN PELOTA HOMOLOG"/>
    <property type="match status" value="1"/>
</dbReference>
<organism evidence="8 9">
    <name type="scientific">Gracilariopsis chorda</name>
    <dbReference type="NCBI Taxonomy" id="448386"/>
    <lineage>
        <taxon>Eukaryota</taxon>
        <taxon>Rhodophyta</taxon>
        <taxon>Florideophyceae</taxon>
        <taxon>Rhodymeniophycidae</taxon>
        <taxon>Gracilariales</taxon>
        <taxon>Gracilariaceae</taxon>
        <taxon>Gracilariopsis</taxon>
    </lineage>
</organism>
<accession>A0A2V3IWV6</accession>
<dbReference type="Pfam" id="PF26356">
    <property type="entry name" value="Pelota_N"/>
    <property type="match status" value="1"/>
</dbReference>
<dbReference type="GO" id="GO:0032790">
    <property type="term" value="P:ribosome disassembly"/>
    <property type="evidence" value="ECO:0007669"/>
    <property type="project" value="TreeGrafter"/>
</dbReference>
<feature type="domain" description="eRF1/Pelota-like N-terminal" evidence="7">
    <location>
        <begin position="1"/>
        <end position="131"/>
    </location>
</feature>
<comment type="caution">
    <text evidence="8">The sequence shown here is derived from an EMBL/GenBank/DDBJ whole genome shotgun (WGS) entry which is preliminary data.</text>
</comment>
<dbReference type="SUPFAM" id="SSF53137">
    <property type="entry name" value="Translational machinery components"/>
    <property type="match status" value="1"/>
</dbReference>
<dbReference type="SUPFAM" id="SSF55315">
    <property type="entry name" value="L30e-like"/>
    <property type="match status" value="1"/>
</dbReference>
<dbReference type="NCBIfam" id="TIGR00111">
    <property type="entry name" value="pelota"/>
    <property type="match status" value="1"/>
</dbReference>
<dbReference type="Gene3D" id="2.30.30.870">
    <property type="entry name" value="Pelota, domain A"/>
    <property type="match status" value="1"/>
</dbReference>
<dbReference type="Gene3D" id="3.30.420.60">
    <property type="entry name" value="eRF1 domain 2"/>
    <property type="match status" value="1"/>
</dbReference>
<comment type="similarity">
    <text evidence="3 6">Belongs to the eukaryotic release factor 1 family. Pelota subfamily.</text>
</comment>
<keyword evidence="4 6" id="KW-0963">Cytoplasm</keyword>
<protein>
    <recommendedName>
        <fullName evidence="6">Protein pelota homolog</fullName>
    </recommendedName>
</protein>
<dbReference type="GO" id="GO:0071025">
    <property type="term" value="P:RNA surveillance"/>
    <property type="evidence" value="ECO:0007669"/>
    <property type="project" value="InterPro"/>
</dbReference>
<dbReference type="InterPro" id="IPR004405">
    <property type="entry name" value="TF_pelota"/>
</dbReference>